<comment type="caution">
    <text evidence="1">The sequence shown here is derived from an EMBL/GenBank/DDBJ whole genome shotgun (WGS) entry which is preliminary data.</text>
</comment>
<keyword evidence="2" id="KW-1185">Reference proteome</keyword>
<organism evidence="1 2">
    <name type="scientific">Helicocarpus griseus UAMH5409</name>
    <dbReference type="NCBI Taxonomy" id="1447875"/>
    <lineage>
        <taxon>Eukaryota</taxon>
        <taxon>Fungi</taxon>
        <taxon>Dikarya</taxon>
        <taxon>Ascomycota</taxon>
        <taxon>Pezizomycotina</taxon>
        <taxon>Eurotiomycetes</taxon>
        <taxon>Eurotiomycetidae</taxon>
        <taxon>Onygenales</taxon>
        <taxon>Ajellomycetaceae</taxon>
        <taxon>Helicocarpus</taxon>
    </lineage>
</organism>
<proteinExistence type="predicted"/>
<dbReference type="AlphaFoldDB" id="A0A2B7WSM3"/>
<dbReference type="Proteomes" id="UP000223968">
    <property type="component" value="Unassembled WGS sequence"/>
</dbReference>
<sequence>MSQHDPSTDGKYNEIWEHFQKLAEEPHEERRKKLIAAGHTIITKSVPYDNGDDIDMKRPKSTLADPTTVIERTSTIRTETEYSNTEDFDRSLSTIKGLIRSNRAAIEEDLLKRFKGGAGKGAVEYQPRWKR</sequence>
<accession>A0A2B7WSM3</accession>
<evidence type="ECO:0000313" key="2">
    <source>
        <dbReference type="Proteomes" id="UP000223968"/>
    </source>
</evidence>
<reference evidence="1 2" key="1">
    <citation type="submission" date="2017-10" db="EMBL/GenBank/DDBJ databases">
        <title>Comparative genomics in systemic dimorphic fungi from Ajellomycetaceae.</title>
        <authorList>
            <person name="Munoz J.F."/>
            <person name="Mcewen J.G."/>
            <person name="Clay O.K."/>
            <person name="Cuomo C.A."/>
        </authorList>
    </citation>
    <scope>NUCLEOTIDE SEQUENCE [LARGE SCALE GENOMIC DNA]</scope>
    <source>
        <strain evidence="1 2">UAMH5409</strain>
    </source>
</reference>
<gene>
    <name evidence="1" type="ORF">AJ79_08407</name>
</gene>
<name>A0A2B7WSM3_9EURO</name>
<dbReference type="EMBL" id="PDNB01000197">
    <property type="protein sequence ID" value="PGG99785.1"/>
    <property type="molecule type" value="Genomic_DNA"/>
</dbReference>
<protein>
    <submittedName>
        <fullName evidence="1">Uncharacterized protein</fullName>
    </submittedName>
</protein>
<evidence type="ECO:0000313" key="1">
    <source>
        <dbReference type="EMBL" id="PGG99785.1"/>
    </source>
</evidence>